<dbReference type="InterPro" id="IPR016181">
    <property type="entry name" value="Acyl_CoA_acyltransferase"/>
</dbReference>
<accession>A0A1L2ZP57</accession>
<gene>
    <name evidence="2" type="ORF">BHE16_08030</name>
</gene>
<evidence type="ECO:0000259" key="1">
    <source>
        <dbReference type="PROSITE" id="PS51186"/>
    </source>
</evidence>
<proteinExistence type="predicted"/>
<sequence length="166" mass="18698">MKPFLVRRATAEDAEGVEAVHITGWREAYGHVLPQEFLDDLENHIDVDRWRRTLAGPDEIAYVATIATENPRIIGWATAGKSREADAPAELELMGMYITSEWYGTGVAHELIQHAIGTQAAYLWVLKDNPRAQAFYRKEGFELDGAEQNYKLGPSEVLIARMSRPE</sequence>
<organism evidence="2 3">
    <name type="scientific">Neomicrococcus aestuarii</name>
    <dbReference type="NCBI Taxonomy" id="556325"/>
    <lineage>
        <taxon>Bacteria</taxon>
        <taxon>Bacillati</taxon>
        <taxon>Actinomycetota</taxon>
        <taxon>Actinomycetes</taxon>
        <taxon>Micrococcales</taxon>
        <taxon>Micrococcaceae</taxon>
        <taxon>Neomicrococcus</taxon>
    </lineage>
</organism>
<evidence type="ECO:0000313" key="2">
    <source>
        <dbReference type="EMBL" id="APF40960.1"/>
    </source>
</evidence>
<dbReference type="RefSeq" id="WP_071894436.1">
    <property type="nucleotide sequence ID" value="NZ_CP018135.1"/>
</dbReference>
<dbReference type="Gene3D" id="3.40.630.30">
    <property type="match status" value="1"/>
</dbReference>
<dbReference type="GO" id="GO:0016747">
    <property type="term" value="F:acyltransferase activity, transferring groups other than amino-acyl groups"/>
    <property type="evidence" value="ECO:0007669"/>
    <property type="project" value="InterPro"/>
</dbReference>
<dbReference type="PROSITE" id="PS51186">
    <property type="entry name" value="GNAT"/>
    <property type="match status" value="1"/>
</dbReference>
<reference evidence="2 3" key="1">
    <citation type="submission" date="2016-11" db="EMBL/GenBank/DDBJ databases">
        <title>Genome sequencing of Zhihengliuella aestuarii B18 antagonistic to Plasmodiophora brassicae.</title>
        <authorList>
            <person name="Luo Y."/>
        </authorList>
    </citation>
    <scope>NUCLEOTIDE SEQUENCE [LARGE SCALE GENOMIC DNA]</scope>
    <source>
        <strain evidence="2 3">B18</strain>
    </source>
</reference>
<dbReference type="InterPro" id="IPR000182">
    <property type="entry name" value="GNAT_dom"/>
</dbReference>
<feature type="domain" description="N-acetyltransferase" evidence="1">
    <location>
        <begin position="4"/>
        <end position="165"/>
    </location>
</feature>
<dbReference type="AlphaFoldDB" id="A0A1L2ZP57"/>
<dbReference type="CDD" id="cd04301">
    <property type="entry name" value="NAT_SF"/>
    <property type="match status" value="1"/>
</dbReference>
<dbReference type="KEGG" id="nae:BHE16_08030"/>
<dbReference type="Pfam" id="PF00583">
    <property type="entry name" value="Acetyltransf_1"/>
    <property type="match status" value="1"/>
</dbReference>
<name>A0A1L2ZP57_9MICC</name>
<evidence type="ECO:0000313" key="3">
    <source>
        <dbReference type="Proteomes" id="UP000183530"/>
    </source>
</evidence>
<protein>
    <recommendedName>
        <fullName evidence="1">N-acetyltransferase domain-containing protein</fullName>
    </recommendedName>
</protein>
<dbReference type="Proteomes" id="UP000183530">
    <property type="component" value="Chromosome"/>
</dbReference>
<keyword evidence="3" id="KW-1185">Reference proteome</keyword>
<dbReference type="SUPFAM" id="SSF55729">
    <property type="entry name" value="Acyl-CoA N-acyltransferases (Nat)"/>
    <property type="match status" value="1"/>
</dbReference>
<dbReference type="EMBL" id="CP018135">
    <property type="protein sequence ID" value="APF40960.1"/>
    <property type="molecule type" value="Genomic_DNA"/>
</dbReference>